<keyword evidence="2" id="KW-1185">Reference proteome</keyword>
<evidence type="ECO:0000313" key="2">
    <source>
        <dbReference type="Proteomes" id="UP001596287"/>
    </source>
</evidence>
<reference evidence="2" key="1">
    <citation type="journal article" date="2019" name="Int. J. Syst. Evol. Microbiol.">
        <title>The Global Catalogue of Microorganisms (GCM) 10K type strain sequencing project: providing services to taxonomists for standard genome sequencing and annotation.</title>
        <authorList>
            <consortium name="The Broad Institute Genomics Platform"/>
            <consortium name="The Broad Institute Genome Sequencing Center for Infectious Disease"/>
            <person name="Wu L."/>
            <person name="Ma J."/>
        </authorList>
    </citation>
    <scope>NUCLEOTIDE SEQUENCE [LARGE SCALE GENOMIC DNA]</scope>
    <source>
        <strain evidence="2">CCUG 49679</strain>
    </source>
</reference>
<sequence>MSKTNQKMIFLEYDQLKETLKEAQTVISSEIINEEQMEQVKNLIELKPAEEIGKGQCLYNAYQVANATGAKIVEGIANIQVEKEGLESTTIIKHAWNILNGNQFDITKDLVWPNLSVNLKEINYLSAEEFSKSDYILDENILKFNSQVDLMATSLKFLKTKEIILLYLNSMGLDKIFYEQLLTDCINSIKEN</sequence>
<evidence type="ECO:0000313" key="1">
    <source>
        <dbReference type="EMBL" id="MFC6098367.1"/>
    </source>
</evidence>
<name>A0ABW1PTP6_9FLAO</name>
<protein>
    <submittedName>
        <fullName evidence="1">Uncharacterized protein</fullName>
    </submittedName>
</protein>
<accession>A0ABW1PTP6</accession>
<comment type="caution">
    <text evidence="1">The sequence shown here is derived from an EMBL/GenBank/DDBJ whole genome shotgun (WGS) entry which is preliminary data.</text>
</comment>
<gene>
    <name evidence="1" type="ORF">ACFPVY_17095</name>
</gene>
<proteinExistence type="predicted"/>
<dbReference type="Proteomes" id="UP001596287">
    <property type="component" value="Unassembled WGS sequence"/>
</dbReference>
<dbReference type="RefSeq" id="WP_379793381.1">
    <property type="nucleotide sequence ID" value="NZ_JBHSQB010000021.1"/>
</dbReference>
<organism evidence="1 2">
    <name type="scientific">Flavobacterium qiangtangense</name>
    <dbReference type="NCBI Taxonomy" id="1442595"/>
    <lineage>
        <taxon>Bacteria</taxon>
        <taxon>Pseudomonadati</taxon>
        <taxon>Bacteroidota</taxon>
        <taxon>Flavobacteriia</taxon>
        <taxon>Flavobacteriales</taxon>
        <taxon>Flavobacteriaceae</taxon>
        <taxon>Flavobacterium</taxon>
    </lineage>
</organism>
<dbReference type="EMBL" id="JBHSQB010000021">
    <property type="protein sequence ID" value="MFC6098367.1"/>
    <property type="molecule type" value="Genomic_DNA"/>
</dbReference>